<dbReference type="AlphaFoldDB" id="A0AAV7U611"/>
<gene>
    <name evidence="2" type="ORF">NDU88_001268</name>
</gene>
<dbReference type="Proteomes" id="UP001066276">
    <property type="component" value="Chromosome 3_1"/>
</dbReference>
<reference evidence="2" key="1">
    <citation type="journal article" date="2022" name="bioRxiv">
        <title>Sequencing and chromosome-scale assembly of the giantPleurodeles waltlgenome.</title>
        <authorList>
            <person name="Brown T."/>
            <person name="Elewa A."/>
            <person name="Iarovenko S."/>
            <person name="Subramanian E."/>
            <person name="Araus A.J."/>
            <person name="Petzold A."/>
            <person name="Susuki M."/>
            <person name="Suzuki K.-i.T."/>
            <person name="Hayashi T."/>
            <person name="Toyoda A."/>
            <person name="Oliveira C."/>
            <person name="Osipova E."/>
            <person name="Leigh N.D."/>
            <person name="Simon A."/>
            <person name="Yun M.H."/>
        </authorList>
    </citation>
    <scope>NUCLEOTIDE SEQUENCE</scope>
    <source>
        <strain evidence="2">20211129_DDA</strain>
        <tissue evidence="2">Liver</tissue>
    </source>
</reference>
<sequence>MLKFTARLHRKGHSRGAEGIQAADQQDLNVVLHSSRNLGSRSTGLKTVLYSQHIQQDRKACITWSTQKGKFRGFKERLVVTPVSYQAP</sequence>
<dbReference type="EMBL" id="JANPWB010000005">
    <property type="protein sequence ID" value="KAJ1184462.1"/>
    <property type="molecule type" value="Genomic_DNA"/>
</dbReference>
<feature type="region of interest" description="Disordered" evidence="1">
    <location>
        <begin position="1"/>
        <end position="20"/>
    </location>
</feature>
<keyword evidence="3" id="KW-1185">Reference proteome</keyword>
<proteinExistence type="predicted"/>
<evidence type="ECO:0000313" key="2">
    <source>
        <dbReference type="EMBL" id="KAJ1184462.1"/>
    </source>
</evidence>
<name>A0AAV7U611_PLEWA</name>
<organism evidence="2 3">
    <name type="scientific">Pleurodeles waltl</name>
    <name type="common">Iberian ribbed newt</name>
    <dbReference type="NCBI Taxonomy" id="8319"/>
    <lineage>
        <taxon>Eukaryota</taxon>
        <taxon>Metazoa</taxon>
        <taxon>Chordata</taxon>
        <taxon>Craniata</taxon>
        <taxon>Vertebrata</taxon>
        <taxon>Euteleostomi</taxon>
        <taxon>Amphibia</taxon>
        <taxon>Batrachia</taxon>
        <taxon>Caudata</taxon>
        <taxon>Salamandroidea</taxon>
        <taxon>Salamandridae</taxon>
        <taxon>Pleurodelinae</taxon>
        <taxon>Pleurodeles</taxon>
    </lineage>
</organism>
<evidence type="ECO:0000256" key="1">
    <source>
        <dbReference type="SAM" id="MobiDB-lite"/>
    </source>
</evidence>
<protein>
    <submittedName>
        <fullName evidence="2">Uncharacterized protein</fullName>
    </submittedName>
</protein>
<comment type="caution">
    <text evidence="2">The sequence shown here is derived from an EMBL/GenBank/DDBJ whole genome shotgun (WGS) entry which is preliminary data.</text>
</comment>
<accession>A0AAV7U611</accession>
<feature type="compositionally biased region" description="Basic residues" evidence="1">
    <location>
        <begin position="1"/>
        <end position="14"/>
    </location>
</feature>
<evidence type="ECO:0000313" key="3">
    <source>
        <dbReference type="Proteomes" id="UP001066276"/>
    </source>
</evidence>